<evidence type="ECO:0000313" key="2">
    <source>
        <dbReference type="EMBL" id="QBK88730.1"/>
    </source>
</evidence>
<organism evidence="2">
    <name type="scientific">Mimivirus LCMiAC01</name>
    <dbReference type="NCBI Taxonomy" id="2506608"/>
    <lineage>
        <taxon>Viruses</taxon>
        <taxon>Varidnaviria</taxon>
        <taxon>Bamfordvirae</taxon>
        <taxon>Nucleocytoviricota</taxon>
        <taxon>Megaviricetes</taxon>
        <taxon>Imitervirales</taxon>
        <taxon>Mimiviridae</taxon>
        <taxon>Klosneuvirinae</taxon>
    </lineage>
</organism>
<name>A0A481Z0E6_9VIRU</name>
<dbReference type="EMBL" id="MK500396">
    <property type="protein sequence ID" value="QBK88730.1"/>
    <property type="molecule type" value="Genomic_DNA"/>
</dbReference>
<keyword evidence="1" id="KW-0472">Membrane</keyword>
<feature type="transmembrane region" description="Helical" evidence="1">
    <location>
        <begin position="149"/>
        <end position="175"/>
    </location>
</feature>
<reference evidence="2" key="1">
    <citation type="journal article" date="2019" name="MBio">
        <title>Virus Genomes from Deep Sea Sediments Expand the Ocean Megavirome and Support Independent Origins of Viral Gigantism.</title>
        <authorList>
            <person name="Backstrom D."/>
            <person name="Yutin N."/>
            <person name="Jorgensen S.L."/>
            <person name="Dharamshi J."/>
            <person name="Homa F."/>
            <person name="Zaremba-Niedwiedzka K."/>
            <person name="Spang A."/>
            <person name="Wolf Y.I."/>
            <person name="Koonin E.V."/>
            <person name="Ettema T.J."/>
        </authorList>
    </citation>
    <scope>NUCLEOTIDE SEQUENCE</scope>
</reference>
<keyword evidence="1" id="KW-1133">Transmembrane helix</keyword>
<evidence type="ECO:0000256" key="1">
    <source>
        <dbReference type="SAM" id="Phobius"/>
    </source>
</evidence>
<proteinExistence type="predicted"/>
<sequence length="195" mass="21585">MIILILCAIVSTVLASSCWLNYASLLATAGETIPIVTIDTNYSKVFIACGKATGGIYELKYEINNTDTTDVRIYYEELLSIDGVYTKKIEMCTGSCISGNAYVCCKDFDHKLVRVTVENLRNGSQVVMNSLNIHYGQIWVTELIAIPTIIIIIVIISVIICILGSVSCLLCCVYLKKTKKKKTPDDDIYMSDLDL</sequence>
<protein>
    <recommendedName>
        <fullName evidence="3">Transmembrane protein</fullName>
    </recommendedName>
</protein>
<accession>A0A481Z0E6</accession>
<gene>
    <name evidence="2" type="ORF">LCMiAC01_04120</name>
</gene>
<keyword evidence="1" id="KW-0812">Transmembrane</keyword>
<evidence type="ECO:0008006" key="3">
    <source>
        <dbReference type="Google" id="ProtNLM"/>
    </source>
</evidence>